<evidence type="ECO:0000256" key="1">
    <source>
        <dbReference type="ARBA" id="ARBA00010641"/>
    </source>
</evidence>
<dbReference type="InterPro" id="IPR036388">
    <property type="entry name" value="WH-like_DNA-bd_sf"/>
</dbReference>
<evidence type="ECO:0000256" key="2">
    <source>
        <dbReference type="ARBA" id="ARBA00023015"/>
    </source>
</evidence>
<keyword evidence="4 6" id="KW-0238">DNA-binding</keyword>
<dbReference type="InterPro" id="IPR000838">
    <property type="entry name" value="RNA_pol_sigma70_ECF_CS"/>
</dbReference>
<dbReference type="InterPro" id="IPR013249">
    <property type="entry name" value="RNA_pol_sigma70_r4_t2"/>
</dbReference>
<dbReference type="PANTHER" id="PTHR43133:SF59">
    <property type="entry name" value="ECF RNA POLYMERASE SIGMA FACTOR SIGR"/>
    <property type="match status" value="1"/>
</dbReference>
<dbReference type="SUPFAM" id="SSF88659">
    <property type="entry name" value="Sigma3 and sigma4 domains of RNA polymerase sigma factors"/>
    <property type="match status" value="1"/>
</dbReference>
<keyword evidence="2 6" id="KW-0805">Transcription regulation</keyword>
<dbReference type="InterPro" id="IPR013324">
    <property type="entry name" value="RNA_pol_sigma_r3/r4-like"/>
</dbReference>
<dbReference type="InterPro" id="IPR039425">
    <property type="entry name" value="RNA_pol_sigma-70-like"/>
</dbReference>
<comment type="caution">
    <text evidence="9">The sequence shown here is derived from an EMBL/GenBank/DDBJ whole genome shotgun (WGS) entry which is preliminary data.</text>
</comment>
<evidence type="ECO:0000256" key="4">
    <source>
        <dbReference type="ARBA" id="ARBA00023125"/>
    </source>
</evidence>
<dbReference type="InterPro" id="IPR014284">
    <property type="entry name" value="RNA_pol_sigma-70_dom"/>
</dbReference>
<dbReference type="InterPro" id="IPR007627">
    <property type="entry name" value="RNA_pol_sigma70_r2"/>
</dbReference>
<proteinExistence type="inferred from homology"/>
<keyword evidence="3 6" id="KW-0731">Sigma factor</keyword>
<evidence type="ECO:0000313" key="10">
    <source>
        <dbReference type="Proteomes" id="UP000696413"/>
    </source>
</evidence>
<dbReference type="PROSITE" id="PS01063">
    <property type="entry name" value="SIGMA70_ECF"/>
    <property type="match status" value="1"/>
</dbReference>
<dbReference type="RefSeq" id="WP_073677260.1">
    <property type="nucleotide sequence ID" value="NZ_CP092364.2"/>
</dbReference>
<dbReference type="Proteomes" id="UP000696413">
    <property type="component" value="Unassembled WGS sequence"/>
</dbReference>
<dbReference type="Pfam" id="PF08281">
    <property type="entry name" value="Sigma70_r4_2"/>
    <property type="match status" value="1"/>
</dbReference>
<accession>A0ABS6HLB7</accession>
<dbReference type="EMBL" id="JAHBOM010000002">
    <property type="protein sequence ID" value="MBU8821992.1"/>
    <property type="molecule type" value="Genomic_DNA"/>
</dbReference>
<dbReference type="Gene3D" id="1.10.10.10">
    <property type="entry name" value="Winged helix-like DNA-binding domain superfamily/Winged helix DNA-binding domain"/>
    <property type="match status" value="1"/>
</dbReference>
<evidence type="ECO:0000259" key="7">
    <source>
        <dbReference type="Pfam" id="PF04542"/>
    </source>
</evidence>
<dbReference type="NCBIfam" id="TIGR02937">
    <property type="entry name" value="sigma70-ECF"/>
    <property type="match status" value="1"/>
</dbReference>
<evidence type="ECO:0000256" key="6">
    <source>
        <dbReference type="RuleBase" id="RU000716"/>
    </source>
</evidence>
<dbReference type="Gene3D" id="1.10.1740.10">
    <property type="match status" value="1"/>
</dbReference>
<dbReference type="InterPro" id="IPR013325">
    <property type="entry name" value="RNA_pol_sigma_r2"/>
</dbReference>
<comment type="similarity">
    <text evidence="1 6">Belongs to the sigma-70 factor family. ECF subfamily.</text>
</comment>
<dbReference type="CDD" id="cd06171">
    <property type="entry name" value="Sigma70_r4"/>
    <property type="match status" value="1"/>
</dbReference>
<evidence type="ECO:0000259" key="8">
    <source>
        <dbReference type="Pfam" id="PF08281"/>
    </source>
</evidence>
<name>A0ABS6HLB7_MYCGD</name>
<evidence type="ECO:0000313" key="9">
    <source>
        <dbReference type="EMBL" id="MBU8821992.1"/>
    </source>
</evidence>
<keyword evidence="10" id="KW-1185">Reference proteome</keyword>
<reference evidence="9 10" key="1">
    <citation type="submission" date="2021-05" db="EMBL/GenBank/DDBJ databases">
        <title>Draft Genome Sequences of Clinical Respiratory Isolates of Mycobacterium goodii Recovered in Ireland.</title>
        <authorList>
            <person name="Flanagan P.R."/>
            <person name="Mok S."/>
            <person name="Roycroft E."/>
            <person name="Rogers T.R."/>
            <person name="Fitzgibbon M."/>
        </authorList>
    </citation>
    <scope>NUCLEOTIDE SEQUENCE [LARGE SCALE GENOMIC DNA]</scope>
    <source>
        <strain evidence="9 10">14IE55</strain>
    </source>
</reference>
<sequence>MTASFCADASITGPNALNERFVRETEPVRDFLIRNAIRLTHQRADAEDLVQETLLKAYMSFERYREGNHLKAWLARIMSNAWIDRHRSAQRRPAEQLNAEIADLRGTVDTLSASRGWVDSAEAEAMRSLPGDAAVALGTLPSELRDIVYYACVADYRNTEIAAMLGIPVGTVGSRLHRGKALLREALSVPEAGW</sequence>
<organism evidence="9 10">
    <name type="scientific">Mycolicibacterium goodii</name>
    <name type="common">Mycobacterium goodii</name>
    <dbReference type="NCBI Taxonomy" id="134601"/>
    <lineage>
        <taxon>Bacteria</taxon>
        <taxon>Bacillati</taxon>
        <taxon>Actinomycetota</taxon>
        <taxon>Actinomycetes</taxon>
        <taxon>Mycobacteriales</taxon>
        <taxon>Mycobacteriaceae</taxon>
        <taxon>Mycolicibacterium</taxon>
    </lineage>
</organism>
<protein>
    <recommendedName>
        <fullName evidence="6">RNA polymerase sigma factor</fullName>
    </recommendedName>
</protein>
<evidence type="ECO:0000256" key="3">
    <source>
        <dbReference type="ARBA" id="ARBA00023082"/>
    </source>
</evidence>
<evidence type="ECO:0000256" key="5">
    <source>
        <dbReference type="ARBA" id="ARBA00023163"/>
    </source>
</evidence>
<dbReference type="Pfam" id="PF04542">
    <property type="entry name" value="Sigma70_r2"/>
    <property type="match status" value="1"/>
</dbReference>
<feature type="domain" description="RNA polymerase sigma-70 region 2" evidence="7">
    <location>
        <begin position="29"/>
        <end position="92"/>
    </location>
</feature>
<feature type="domain" description="RNA polymerase sigma factor 70 region 4 type 2" evidence="8">
    <location>
        <begin position="136"/>
        <end position="183"/>
    </location>
</feature>
<gene>
    <name evidence="9" type="ORF">KL859_03785</name>
</gene>
<dbReference type="SUPFAM" id="SSF88946">
    <property type="entry name" value="Sigma2 domain of RNA polymerase sigma factors"/>
    <property type="match status" value="1"/>
</dbReference>
<dbReference type="PANTHER" id="PTHR43133">
    <property type="entry name" value="RNA POLYMERASE ECF-TYPE SIGMA FACTO"/>
    <property type="match status" value="1"/>
</dbReference>
<keyword evidence="5 6" id="KW-0804">Transcription</keyword>